<sequence>MKSEKYSAILGSAVGFKEMEHLTTHRPLANLPFDGKYRLIDFPLSTLANAGIKSIYGIFRSDNIRSVLDHVRSGREWGLNSLLSQYFLGFYNTKDDQKEADKDYYDQVLTYLKRSGSNQTVYMSCDILCNIDLNEVIDAHQQSQAMLTVVYKNMPTKQVSDDNAILSFDESGLVTASKPVAHEMKESFSAGLYIINTNWLIQKMEKEAEKAEPQKLRYLLRELAVTEAANSFEYNGYLANIYSVKSYYDANMDMLEADKFHSLLYSNQKIYTRVKNEEATYFSKESHVESSQIASGCVVKGQVQHSIISRNCYLETETIIKDSILSPKAVIGEKARIEYAIIDKSVTVSAGITIRGTKDQPIVIPKGTKVVEDVVR</sequence>
<keyword evidence="5" id="KW-0548">Nucleotidyltransferase</keyword>
<dbReference type="InterPro" id="IPR029044">
    <property type="entry name" value="Nucleotide-diphossugar_trans"/>
</dbReference>
<dbReference type="Pfam" id="PF24894">
    <property type="entry name" value="Hexapep_GlmU"/>
    <property type="match status" value="1"/>
</dbReference>
<keyword evidence="5" id="KW-0808">Transferase</keyword>
<dbReference type="SUPFAM" id="SSF51161">
    <property type="entry name" value="Trimeric LpxA-like enzymes"/>
    <property type="match status" value="1"/>
</dbReference>
<dbReference type="Proteomes" id="UP000269148">
    <property type="component" value="Unassembled WGS sequence"/>
</dbReference>
<dbReference type="InterPro" id="IPR011004">
    <property type="entry name" value="Trimer_LpxA-like_sf"/>
</dbReference>
<dbReference type="KEGG" id="siz:SI82_06020"/>
<dbReference type="InterPro" id="IPR056818">
    <property type="entry name" value="GlmU/GlgC-like_hexapep"/>
</dbReference>
<evidence type="ECO:0000259" key="3">
    <source>
        <dbReference type="Pfam" id="PF00483"/>
    </source>
</evidence>
<dbReference type="EC" id="2.7.7.27" evidence="5"/>
<accession>A0A3L8M0Y6</accession>
<dbReference type="GO" id="GO:0008878">
    <property type="term" value="F:glucose-1-phosphate adenylyltransferase activity"/>
    <property type="evidence" value="ECO:0007669"/>
    <property type="project" value="UniProtKB-EC"/>
</dbReference>
<dbReference type="Gene3D" id="2.160.10.10">
    <property type="entry name" value="Hexapeptide repeat proteins"/>
    <property type="match status" value="1"/>
</dbReference>
<dbReference type="InterPro" id="IPR005835">
    <property type="entry name" value="NTP_transferase_dom"/>
</dbReference>
<evidence type="ECO:0000256" key="1">
    <source>
        <dbReference type="ARBA" id="ARBA00010443"/>
    </source>
</evidence>
<feature type="domain" description="Glucose-1-phosphate adenylyltransferase/Bifunctional protein GlmU-like C-terminal hexapeptide" evidence="4">
    <location>
        <begin position="284"/>
        <end position="354"/>
    </location>
</feature>
<dbReference type="GeneID" id="35765519"/>
<dbReference type="OrthoDB" id="9801810at2"/>
<protein>
    <submittedName>
        <fullName evidence="5">Glucose-1-phosphate adenylyltransferase subunit GlgD</fullName>
        <ecNumber evidence="5">2.7.7.27</ecNumber>
    </submittedName>
</protein>
<feature type="domain" description="Nucleotidyl transferase" evidence="3">
    <location>
        <begin position="22"/>
        <end position="255"/>
    </location>
</feature>
<dbReference type="Gene3D" id="3.90.550.10">
    <property type="entry name" value="Spore Coat Polysaccharide Biosynthesis Protein SpsA, Chain A"/>
    <property type="match status" value="1"/>
</dbReference>
<evidence type="ECO:0000259" key="4">
    <source>
        <dbReference type="Pfam" id="PF24894"/>
    </source>
</evidence>
<gene>
    <name evidence="5" type="primary">glgD</name>
    <name evidence="5" type="ORF">DIY07_06140</name>
</gene>
<dbReference type="EMBL" id="QLQD01000054">
    <property type="protein sequence ID" value="RLU56732.1"/>
    <property type="molecule type" value="Genomic_DNA"/>
</dbReference>
<reference evidence="5 6" key="1">
    <citation type="submission" date="2018-06" db="EMBL/GenBank/DDBJ databases">
        <title>Mutators as drivers of adaptation in pathogenic bacteria and a risk factor for host jumps and vaccine escape.</title>
        <authorList>
            <person name="Barnes A.C."/>
            <person name="Silayeva O."/>
        </authorList>
    </citation>
    <scope>NUCLEOTIDE SEQUENCE [LARGE SCALE GENOMIC DNA]</scope>
    <source>
        <strain evidence="5 6">QMA0445</strain>
    </source>
</reference>
<dbReference type="Pfam" id="PF00483">
    <property type="entry name" value="NTP_transferase"/>
    <property type="match status" value="1"/>
</dbReference>
<comment type="similarity">
    <text evidence="1">Belongs to the bacterial/plant glucose-1-phosphate adenylyltransferase family.</text>
</comment>
<dbReference type="PANTHER" id="PTHR43523">
    <property type="entry name" value="GLUCOSE-1-PHOSPHATE ADENYLYLTRANSFERASE-RELATED"/>
    <property type="match status" value="1"/>
</dbReference>
<name>A0A3L8M0Y6_STRIN</name>
<dbReference type="GO" id="GO:0005978">
    <property type="term" value="P:glycogen biosynthetic process"/>
    <property type="evidence" value="ECO:0007669"/>
    <property type="project" value="UniProtKB-KW"/>
</dbReference>
<dbReference type="InterPro" id="IPR011832">
    <property type="entry name" value="GlgDAde_trans"/>
</dbReference>
<dbReference type="NCBIfam" id="TIGR02092">
    <property type="entry name" value="glgD"/>
    <property type="match status" value="1"/>
</dbReference>
<dbReference type="RefSeq" id="WP_003100017.1">
    <property type="nucleotide sequence ID" value="NZ_CP010783.1"/>
</dbReference>
<dbReference type="InterPro" id="IPR011831">
    <property type="entry name" value="ADP-Glc_PPase"/>
</dbReference>
<evidence type="ECO:0000313" key="5">
    <source>
        <dbReference type="EMBL" id="RLU56732.1"/>
    </source>
</evidence>
<dbReference type="CDD" id="cd04651">
    <property type="entry name" value="LbH_G1P_AT_C"/>
    <property type="match status" value="1"/>
</dbReference>
<evidence type="ECO:0000313" key="6">
    <source>
        <dbReference type="Proteomes" id="UP000269148"/>
    </source>
</evidence>
<dbReference type="SUPFAM" id="SSF53448">
    <property type="entry name" value="Nucleotide-diphospho-sugar transferases"/>
    <property type="match status" value="1"/>
</dbReference>
<comment type="caution">
    <text evidence="5">The sequence shown here is derived from an EMBL/GenBank/DDBJ whole genome shotgun (WGS) entry which is preliminary data.</text>
</comment>
<dbReference type="PANTHER" id="PTHR43523:SF6">
    <property type="entry name" value="GLYCOGEN BIOSYNTHESIS PROTEIN GLGD"/>
    <property type="match status" value="1"/>
</dbReference>
<keyword evidence="2" id="KW-0320">Glycogen biosynthesis</keyword>
<dbReference type="SMR" id="A0A3L8M0Y6"/>
<proteinExistence type="inferred from homology"/>
<evidence type="ECO:0000256" key="2">
    <source>
        <dbReference type="ARBA" id="ARBA00023056"/>
    </source>
</evidence>
<organism evidence="5 6">
    <name type="scientific">Streptococcus iniae</name>
    <name type="common">Streptococcus shiloi</name>
    <dbReference type="NCBI Taxonomy" id="1346"/>
    <lineage>
        <taxon>Bacteria</taxon>
        <taxon>Bacillati</taxon>
        <taxon>Bacillota</taxon>
        <taxon>Bacilli</taxon>
        <taxon>Lactobacillales</taxon>
        <taxon>Streptococcaceae</taxon>
        <taxon>Streptococcus</taxon>
    </lineage>
</organism>
<dbReference type="AlphaFoldDB" id="A0A3L8M0Y6"/>